<dbReference type="Proteomes" id="UP000187455">
    <property type="component" value="Unassembled WGS sequence"/>
</dbReference>
<protein>
    <submittedName>
        <fullName evidence="1">Uncharacterized protein</fullName>
    </submittedName>
</protein>
<reference evidence="1 2" key="1">
    <citation type="journal article" date="2016" name="Mol. Biol. Evol.">
        <title>Genome-Wide Survey of Gut Fungi (Harpellales) Reveals the First Horizontally Transferred Ubiquitin Gene from a Mosquito Host.</title>
        <authorList>
            <person name="Wang Y."/>
            <person name="White M.M."/>
            <person name="Kvist S."/>
            <person name="Moncalvo J.M."/>
        </authorList>
    </citation>
    <scope>NUCLEOTIDE SEQUENCE [LARGE SCALE GENOMIC DNA]</scope>
    <source>
        <strain evidence="1 2">ALG-7-W6</strain>
    </source>
</reference>
<gene>
    <name evidence="1" type="ORF">AYI68_g6109</name>
</gene>
<dbReference type="STRING" id="133383.A0A1R0GSF6"/>
<feature type="non-terminal residue" evidence="1">
    <location>
        <position position="349"/>
    </location>
</feature>
<evidence type="ECO:0000313" key="1">
    <source>
        <dbReference type="EMBL" id="OLY79809.1"/>
    </source>
</evidence>
<proteinExistence type="predicted"/>
<dbReference type="AlphaFoldDB" id="A0A1R0GSF6"/>
<sequence>MGHFQGNAGFSLPGRFADSWGNQGSMHRKYSPGVLQAIGAWIPSQQGQVVNNSGTIYNTFKNVDQHQEARKLMNAEYEIMEVNRCPNGAGSLESIFLEDSPKRMEWALIPTRESGVGDIHRLQRLGLGDSSRTPKLLGDMDLIRGINAYQCQGAQDSIIRLKTQRIQGKSNTSILRQQYNSIVREEVWGDNITQTTRNFGRNLEALSGNEYQIASDLCPISIESSGCHKQADCSDRIFTVYGSFLEAELTERAPRRGSVCIPTEKEGEDLLHLVPGRQFSRSERTSLKLVRMEQPILLPTLELDIPGGSKTAQGADNNYFSHPNVEVGDMAPQPNSAVIIPADNNKCKN</sequence>
<comment type="caution">
    <text evidence="1">The sequence shown here is derived from an EMBL/GenBank/DDBJ whole genome shotgun (WGS) entry which is preliminary data.</text>
</comment>
<organism evidence="1 2">
    <name type="scientific">Smittium mucronatum</name>
    <dbReference type="NCBI Taxonomy" id="133383"/>
    <lineage>
        <taxon>Eukaryota</taxon>
        <taxon>Fungi</taxon>
        <taxon>Fungi incertae sedis</taxon>
        <taxon>Zoopagomycota</taxon>
        <taxon>Kickxellomycotina</taxon>
        <taxon>Harpellomycetes</taxon>
        <taxon>Harpellales</taxon>
        <taxon>Legeriomycetaceae</taxon>
        <taxon>Smittium</taxon>
    </lineage>
</organism>
<accession>A0A1R0GSF6</accession>
<evidence type="ECO:0000313" key="2">
    <source>
        <dbReference type="Proteomes" id="UP000187455"/>
    </source>
</evidence>
<keyword evidence="2" id="KW-1185">Reference proteome</keyword>
<dbReference type="EMBL" id="LSSL01004083">
    <property type="protein sequence ID" value="OLY79809.1"/>
    <property type="molecule type" value="Genomic_DNA"/>
</dbReference>
<name>A0A1R0GSF6_9FUNG</name>
<dbReference type="OrthoDB" id="10050321at2759"/>